<evidence type="ECO:0000313" key="4">
    <source>
        <dbReference type="Proteomes" id="UP000034591"/>
    </source>
</evidence>
<evidence type="ECO:0000256" key="2">
    <source>
        <dbReference type="SAM" id="MobiDB-lite"/>
    </source>
</evidence>
<name>A0A0G0JHR5_9BACT</name>
<dbReference type="EMBL" id="LBTI01000057">
    <property type="protein sequence ID" value="KKQ36324.1"/>
    <property type="molecule type" value="Genomic_DNA"/>
</dbReference>
<feature type="region of interest" description="Disordered" evidence="2">
    <location>
        <begin position="74"/>
        <end position="103"/>
    </location>
</feature>
<protein>
    <submittedName>
        <fullName evidence="3">Uncharacterized protein</fullName>
    </submittedName>
</protein>
<sequence>MAVQPTDPSIVNFLTSRGFQPTGGERAPLFGQRKSIFESLGLGTDFRGESGQNTAILNRLTQFERDKGVQLSPTNLPDFLRATPPTTGTAPPAGTPPAPSQVPNYLRSLATQAISQDQTPVLPSADETAKLALEKFTGGATFPLQVESVEAEKSQVRLEGQQQAEKFIRNIASRGLIFSGAKTQGVSDIEVDTLAKTLNVDRRFAMLIATGLQNAAQDIVKQAQKEIEDSKKEGKEQRTEARDALKALGYVIDPGTGTLIRSEESLRKEQADKLSIVREERLQESELFDREISLANLEARQASLGLQAHSQSRLDALAGLAFTKFETDQAQHNAMVEGELTNFLNGGIGLLDISDSIRGEVTNYATNFIKTTEFVGADGVTKKLDVAKKLGTSVDFTDNEWRAAIYDNYVRGDAYDDVLNLIATEPIANKDRGKLIASEIYQIGKGAPDSGKTGRSPLGLAFEGAKEVLSKNIDYSKLNIPSLFRF</sequence>
<proteinExistence type="predicted"/>
<dbReference type="AlphaFoldDB" id="A0A0G0JHR5"/>
<feature type="compositionally biased region" description="Low complexity" evidence="2">
    <location>
        <begin position="82"/>
        <end position="92"/>
    </location>
</feature>
<keyword evidence="1" id="KW-0175">Coiled coil</keyword>
<reference evidence="3 4" key="1">
    <citation type="journal article" date="2015" name="Nature">
        <title>rRNA introns, odd ribosomes, and small enigmatic genomes across a large radiation of phyla.</title>
        <authorList>
            <person name="Brown C.T."/>
            <person name="Hug L.A."/>
            <person name="Thomas B.C."/>
            <person name="Sharon I."/>
            <person name="Castelle C.J."/>
            <person name="Singh A."/>
            <person name="Wilkins M.J."/>
            <person name="Williams K.H."/>
            <person name="Banfield J.F."/>
        </authorList>
    </citation>
    <scope>NUCLEOTIDE SEQUENCE [LARGE SCALE GENOMIC DNA]</scope>
</reference>
<dbReference type="Proteomes" id="UP000034591">
    <property type="component" value="Unassembled WGS sequence"/>
</dbReference>
<accession>A0A0G0JHR5</accession>
<gene>
    <name evidence="3" type="ORF">US53_C0057G0003</name>
</gene>
<comment type="caution">
    <text evidence="3">The sequence shown here is derived from an EMBL/GenBank/DDBJ whole genome shotgun (WGS) entry which is preliminary data.</text>
</comment>
<dbReference type="STRING" id="1618545.US53_C0057G0003"/>
<evidence type="ECO:0000256" key="1">
    <source>
        <dbReference type="SAM" id="Coils"/>
    </source>
</evidence>
<feature type="coiled-coil region" evidence="1">
    <location>
        <begin position="213"/>
        <end position="240"/>
    </location>
</feature>
<evidence type="ECO:0000313" key="3">
    <source>
        <dbReference type="EMBL" id="KKQ36324.1"/>
    </source>
</evidence>
<organism evidence="3 4">
    <name type="scientific">Candidatus Woesebacteria bacterium GW2011_GWA1_37_7</name>
    <dbReference type="NCBI Taxonomy" id="1618545"/>
    <lineage>
        <taxon>Bacteria</taxon>
        <taxon>Candidatus Woeseibacteriota</taxon>
    </lineage>
</organism>